<organism evidence="1 2">
    <name type="scientific">Alkaliphilus metalliredigens (strain QYMF)</name>
    <dbReference type="NCBI Taxonomy" id="293826"/>
    <lineage>
        <taxon>Bacteria</taxon>
        <taxon>Bacillati</taxon>
        <taxon>Bacillota</taxon>
        <taxon>Clostridia</taxon>
        <taxon>Peptostreptococcales</taxon>
        <taxon>Natronincolaceae</taxon>
        <taxon>Alkaliphilus</taxon>
    </lineage>
</organism>
<gene>
    <name evidence="1" type="ordered locus">Amet_3743</name>
</gene>
<evidence type="ECO:0000313" key="2">
    <source>
        <dbReference type="Proteomes" id="UP000001572"/>
    </source>
</evidence>
<proteinExistence type="predicted"/>
<sequence length="273" mass="31421">MKTINDKLPMLISVPHGGMTIPEVLQKKCLIDPKGISMDGDTWARELYDFRDLVEEYVDTDIARLVVDMNRNHRDLPPSNPDGVVKTMTVDGKQIWVQASGLSQREIQLLIQQYHGPYHERLQTASKNKNVLMGIDCHTMLDIGPAVGGNHWEERPLFCIGNRGTKMGNQLDEPTTAPRELLLQLQKSLEKEFRAFMPKETQQPLVTLNTPFSGGYITYYHGNNSDIPWIQLEINRKLYLPDDEKMSLIPEEFHRVRLNEIRDKLYTAFKSLF</sequence>
<dbReference type="EMBL" id="CP000724">
    <property type="protein sequence ID" value="ABR49862.1"/>
    <property type="molecule type" value="Genomic_DNA"/>
</dbReference>
<keyword evidence="1" id="KW-0378">Hydrolase</keyword>
<dbReference type="InterPro" id="IPR007709">
    <property type="entry name" value="N-FG_amidohydro"/>
</dbReference>
<dbReference type="AlphaFoldDB" id="A6TUJ4"/>
<dbReference type="GO" id="GO:0016787">
    <property type="term" value="F:hydrolase activity"/>
    <property type="evidence" value="ECO:0007669"/>
    <property type="project" value="UniProtKB-KW"/>
</dbReference>
<protein>
    <submittedName>
        <fullName evidence="1">N-formylglutamate amidohydrolase</fullName>
    </submittedName>
</protein>
<reference evidence="2" key="1">
    <citation type="journal article" date="2016" name="Genome Announc.">
        <title>Complete genome sequence of Alkaliphilus metalliredigens strain QYMF, an alkaliphilic and metal-reducing bacterium isolated from borax-contaminated leachate ponds.</title>
        <authorList>
            <person name="Hwang C."/>
            <person name="Copeland A."/>
            <person name="Lucas S."/>
            <person name="Lapidus A."/>
            <person name="Barry K."/>
            <person name="Detter J.C."/>
            <person name="Glavina Del Rio T."/>
            <person name="Hammon N."/>
            <person name="Israni S."/>
            <person name="Dalin E."/>
            <person name="Tice H."/>
            <person name="Pitluck S."/>
            <person name="Chertkov O."/>
            <person name="Brettin T."/>
            <person name="Bruce D."/>
            <person name="Han C."/>
            <person name="Schmutz J."/>
            <person name="Larimer F."/>
            <person name="Land M.L."/>
            <person name="Hauser L."/>
            <person name="Kyrpides N."/>
            <person name="Mikhailova N."/>
            <person name="Ye Q."/>
            <person name="Zhou J."/>
            <person name="Richardson P."/>
            <person name="Fields M.W."/>
        </authorList>
    </citation>
    <scope>NUCLEOTIDE SEQUENCE [LARGE SCALE GENOMIC DNA]</scope>
    <source>
        <strain evidence="2">QYMF</strain>
    </source>
</reference>
<dbReference type="OrthoDB" id="8716700at2"/>
<dbReference type="SUPFAM" id="SSF53187">
    <property type="entry name" value="Zn-dependent exopeptidases"/>
    <property type="match status" value="1"/>
</dbReference>
<dbReference type="STRING" id="293826.Amet_3743"/>
<accession>A6TUJ4</accession>
<dbReference type="Gene3D" id="3.40.630.40">
    <property type="entry name" value="Zn-dependent exopeptidases"/>
    <property type="match status" value="1"/>
</dbReference>
<keyword evidence="2" id="KW-1185">Reference proteome</keyword>
<dbReference type="eggNOG" id="COG3741">
    <property type="taxonomic scope" value="Bacteria"/>
</dbReference>
<dbReference type="RefSeq" id="WP_012064822.1">
    <property type="nucleotide sequence ID" value="NC_009633.1"/>
</dbReference>
<name>A6TUJ4_ALKMQ</name>
<dbReference type="Proteomes" id="UP000001572">
    <property type="component" value="Chromosome"/>
</dbReference>
<evidence type="ECO:0000313" key="1">
    <source>
        <dbReference type="EMBL" id="ABR49862.1"/>
    </source>
</evidence>
<dbReference type="HOGENOM" id="CLU_069318_2_0_9"/>
<dbReference type="KEGG" id="amt:Amet_3743"/>
<dbReference type="Pfam" id="PF05013">
    <property type="entry name" value="FGase"/>
    <property type="match status" value="1"/>
</dbReference>